<sequence>MTSTRCTTRALPCTCATLDALSMRRKPPSSRSVDQSKAPPSSRSAHQSTASDLEESHLICVAAAQQSSLRELTLLSPQYSQAPRLAEGKGLRPADLYATSMQMVLQLPNEPLAAVVICWCDDVAPSWWSKGGAGEGGGGAAARSTAPEHSLHTSHARCVVPPAR</sequence>
<gene>
    <name evidence="2" type="ORF">CBRE1094_LOCUS18432</name>
</gene>
<organism evidence="2">
    <name type="scientific">Haptolina brevifila</name>
    <dbReference type="NCBI Taxonomy" id="156173"/>
    <lineage>
        <taxon>Eukaryota</taxon>
        <taxon>Haptista</taxon>
        <taxon>Haptophyta</taxon>
        <taxon>Prymnesiophyceae</taxon>
        <taxon>Prymnesiales</taxon>
        <taxon>Prymnesiaceae</taxon>
        <taxon>Haptolina</taxon>
    </lineage>
</organism>
<protein>
    <submittedName>
        <fullName evidence="2">Uncharacterized protein</fullName>
    </submittedName>
</protein>
<accession>A0A7S2GM02</accession>
<evidence type="ECO:0000313" key="2">
    <source>
        <dbReference type="EMBL" id="CAD9457656.1"/>
    </source>
</evidence>
<feature type="region of interest" description="Disordered" evidence="1">
    <location>
        <begin position="132"/>
        <end position="155"/>
    </location>
</feature>
<feature type="region of interest" description="Disordered" evidence="1">
    <location>
        <begin position="24"/>
        <end position="49"/>
    </location>
</feature>
<proteinExistence type="predicted"/>
<feature type="compositionally biased region" description="Polar residues" evidence="1">
    <location>
        <begin position="29"/>
        <end position="49"/>
    </location>
</feature>
<name>A0A7S2GM02_9EUKA</name>
<evidence type="ECO:0000256" key="1">
    <source>
        <dbReference type="SAM" id="MobiDB-lite"/>
    </source>
</evidence>
<dbReference type="EMBL" id="HBGU01033746">
    <property type="protein sequence ID" value="CAD9457656.1"/>
    <property type="molecule type" value="Transcribed_RNA"/>
</dbReference>
<reference evidence="2" key="1">
    <citation type="submission" date="2021-01" db="EMBL/GenBank/DDBJ databases">
        <authorList>
            <person name="Corre E."/>
            <person name="Pelletier E."/>
            <person name="Niang G."/>
            <person name="Scheremetjew M."/>
            <person name="Finn R."/>
            <person name="Kale V."/>
            <person name="Holt S."/>
            <person name="Cochrane G."/>
            <person name="Meng A."/>
            <person name="Brown T."/>
            <person name="Cohen L."/>
        </authorList>
    </citation>
    <scope>NUCLEOTIDE SEQUENCE</scope>
    <source>
        <strain evidence="2">UTEX LB 985</strain>
    </source>
</reference>
<dbReference type="AlphaFoldDB" id="A0A7S2GM02"/>